<keyword evidence="8" id="KW-1185">Reference proteome</keyword>
<feature type="transmembrane region" description="Helical" evidence="4">
    <location>
        <begin position="105"/>
        <end position="123"/>
    </location>
</feature>
<protein>
    <submittedName>
        <fullName evidence="6">Helix-turn-helix transcriptional regulator</fullName>
    </submittedName>
</protein>
<dbReference type="PANTHER" id="PTHR44688:SF16">
    <property type="entry name" value="DNA-BINDING TRANSCRIPTIONAL ACTIVATOR DEVR_DOSR"/>
    <property type="match status" value="1"/>
</dbReference>
<feature type="transmembrane region" description="Helical" evidence="4">
    <location>
        <begin position="35"/>
        <end position="53"/>
    </location>
</feature>
<dbReference type="GeneID" id="92814719"/>
<dbReference type="CDD" id="cd06170">
    <property type="entry name" value="LuxR_C_like"/>
    <property type="match status" value="1"/>
</dbReference>
<evidence type="ECO:0000256" key="2">
    <source>
        <dbReference type="ARBA" id="ARBA00023125"/>
    </source>
</evidence>
<keyword evidence="1" id="KW-0805">Transcription regulation</keyword>
<evidence type="ECO:0000256" key="4">
    <source>
        <dbReference type="SAM" id="Phobius"/>
    </source>
</evidence>
<keyword evidence="4" id="KW-0812">Transmembrane</keyword>
<evidence type="ECO:0000313" key="8">
    <source>
        <dbReference type="Proteomes" id="UP001284901"/>
    </source>
</evidence>
<keyword evidence="4" id="KW-1133">Transmembrane helix</keyword>
<dbReference type="PROSITE" id="PS00622">
    <property type="entry name" value="HTH_LUXR_1"/>
    <property type="match status" value="1"/>
</dbReference>
<feature type="transmembrane region" description="Helical" evidence="4">
    <location>
        <begin position="213"/>
        <end position="231"/>
    </location>
</feature>
<dbReference type="InterPro" id="IPR000792">
    <property type="entry name" value="Tscrpt_reg_LuxR_C"/>
</dbReference>
<comment type="caution">
    <text evidence="6">The sequence shown here is derived from an EMBL/GenBank/DDBJ whole genome shotgun (WGS) entry which is preliminary data.</text>
</comment>
<dbReference type="Gene3D" id="1.10.10.10">
    <property type="entry name" value="Winged helix-like DNA-binding domain superfamily/Winged helix DNA-binding domain"/>
    <property type="match status" value="1"/>
</dbReference>
<dbReference type="SUPFAM" id="SSF46894">
    <property type="entry name" value="C-terminal effector domain of the bipartite response regulators"/>
    <property type="match status" value="1"/>
</dbReference>
<dbReference type="AlphaFoldDB" id="A0AAW9HQ06"/>
<accession>A0AAW9HQ06</accession>
<dbReference type="InterPro" id="IPR036388">
    <property type="entry name" value="WH-like_DNA-bd_sf"/>
</dbReference>
<dbReference type="Pfam" id="PF00196">
    <property type="entry name" value="GerE"/>
    <property type="match status" value="1"/>
</dbReference>
<dbReference type="GO" id="GO:0006355">
    <property type="term" value="P:regulation of DNA-templated transcription"/>
    <property type="evidence" value="ECO:0007669"/>
    <property type="project" value="InterPro"/>
</dbReference>
<sequence>MTVGLFYYTWMVGLFILMGSATALACYLVSRRRMFVCCAALFLVYFFDVATVARTDFTHPRNIDSVYHITAPLESITLGALLMGLIWLTYATFMTEPEAKVEWHSTLIPAGIFIVGSAGALLIPDPAWREFVFFSMRGIVVIGILSVATWNYLHATTGVEKIRQRRHRWLYVATWVAVLGTFAWNITFIFLVAPHADSASALAFLPERNFLENLMYICWVIHVMRFGVRVLRIHFDRPPETVNHLEEDFIESSLVFYSQARGLSKREEEVLGYLMRGKTNSQISTELYLSPSTVKVHVHNILKKSQVANREELVKDFWRSV</sequence>
<feature type="domain" description="HTH luxR-type" evidence="5">
    <location>
        <begin position="256"/>
        <end position="321"/>
    </location>
</feature>
<dbReference type="RefSeq" id="WP_087070427.1">
    <property type="nucleotide sequence ID" value="NZ_CAUPFC010000003.1"/>
</dbReference>
<dbReference type="PROSITE" id="PS50043">
    <property type="entry name" value="HTH_LUXR_2"/>
    <property type="match status" value="1"/>
</dbReference>
<evidence type="ECO:0000313" key="9">
    <source>
        <dbReference type="Proteomes" id="UP001288320"/>
    </source>
</evidence>
<feature type="transmembrane region" description="Helical" evidence="4">
    <location>
        <begin position="73"/>
        <end position="93"/>
    </location>
</feature>
<organism evidence="6 9">
    <name type="scientific">Actinotignum timonense</name>
    <dbReference type="NCBI Taxonomy" id="1870995"/>
    <lineage>
        <taxon>Bacteria</taxon>
        <taxon>Bacillati</taxon>
        <taxon>Actinomycetota</taxon>
        <taxon>Actinomycetes</taxon>
        <taxon>Actinomycetales</taxon>
        <taxon>Actinomycetaceae</taxon>
        <taxon>Actinotignum</taxon>
    </lineage>
</organism>
<evidence type="ECO:0000256" key="3">
    <source>
        <dbReference type="ARBA" id="ARBA00023163"/>
    </source>
</evidence>
<keyword evidence="4" id="KW-0472">Membrane</keyword>
<dbReference type="PANTHER" id="PTHR44688">
    <property type="entry name" value="DNA-BINDING TRANSCRIPTIONAL ACTIVATOR DEVR_DOSR"/>
    <property type="match status" value="1"/>
</dbReference>
<feature type="transmembrane region" description="Helical" evidence="4">
    <location>
        <begin position="169"/>
        <end position="193"/>
    </location>
</feature>
<keyword evidence="2" id="KW-0238">DNA-binding</keyword>
<gene>
    <name evidence="6" type="ORF">R6G74_05985</name>
    <name evidence="7" type="ORF">R6P33_07090</name>
</gene>
<evidence type="ECO:0000313" key="6">
    <source>
        <dbReference type="EMBL" id="MDY5140858.1"/>
    </source>
</evidence>
<dbReference type="Proteomes" id="UP001288320">
    <property type="component" value="Unassembled WGS sequence"/>
</dbReference>
<evidence type="ECO:0000256" key="1">
    <source>
        <dbReference type="ARBA" id="ARBA00023015"/>
    </source>
</evidence>
<proteinExistence type="predicted"/>
<dbReference type="Proteomes" id="UP001284901">
    <property type="component" value="Unassembled WGS sequence"/>
</dbReference>
<keyword evidence="3" id="KW-0804">Transcription</keyword>
<feature type="transmembrane region" description="Helical" evidence="4">
    <location>
        <begin position="6"/>
        <end position="28"/>
    </location>
</feature>
<feature type="transmembrane region" description="Helical" evidence="4">
    <location>
        <begin position="135"/>
        <end position="153"/>
    </location>
</feature>
<name>A0AAW9HQ06_9ACTO</name>
<dbReference type="EMBL" id="JAWNFY010000019">
    <property type="protein sequence ID" value="MDY5146777.1"/>
    <property type="molecule type" value="Genomic_DNA"/>
</dbReference>
<evidence type="ECO:0000259" key="5">
    <source>
        <dbReference type="PROSITE" id="PS50043"/>
    </source>
</evidence>
<dbReference type="EMBL" id="JAWNFV010000011">
    <property type="protein sequence ID" value="MDY5140858.1"/>
    <property type="molecule type" value="Genomic_DNA"/>
</dbReference>
<dbReference type="PRINTS" id="PR00038">
    <property type="entry name" value="HTHLUXR"/>
</dbReference>
<evidence type="ECO:0000313" key="7">
    <source>
        <dbReference type="EMBL" id="MDY5146777.1"/>
    </source>
</evidence>
<dbReference type="SMART" id="SM00421">
    <property type="entry name" value="HTH_LUXR"/>
    <property type="match status" value="1"/>
</dbReference>
<dbReference type="InterPro" id="IPR016032">
    <property type="entry name" value="Sig_transdc_resp-reg_C-effctor"/>
</dbReference>
<reference evidence="6 8" key="1">
    <citation type="submission" date="2023-10" db="EMBL/GenBank/DDBJ databases">
        <title>Whole Genome based description of the genera Actinobaculum and Actinotignum reveals a complex phylogenetic relationship within the species included in the genus Actinotignum.</title>
        <authorList>
            <person name="Jensen C.S."/>
            <person name="Dargis R."/>
            <person name="Kemp M."/>
            <person name="Christensen J.J."/>
        </authorList>
    </citation>
    <scope>NUCLEOTIDE SEQUENCE</scope>
    <source>
        <strain evidence="7 8">SLA_B089</strain>
        <strain evidence="6">SLA_B245</strain>
    </source>
</reference>
<dbReference type="GO" id="GO:0003677">
    <property type="term" value="F:DNA binding"/>
    <property type="evidence" value="ECO:0007669"/>
    <property type="project" value="UniProtKB-KW"/>
</dbReference>